<evidence type="ECO:0000256" key="3">
    <source>
        <dbReference type="ARBA" id="ARBA00006559"/>
    </source>
</evidence>
<sequence length="637" mass="71186">MELDISEAISPSTPSYADSFPLVDVPKPRPDKRLEEHSEQATAATIPESSWDSGMAWNSEVVGLPYQQELEIDGWDDCVVPLSSTEYQASRTQLSRAYGGFSDVPECSMQFELAVNDYGWGESVHASFSEMEDSLVPDTSDCLEPHGSVMDLEAAISRDRERKALIEAPEALNIIRVGNPASELLENGDEWKTEEQSSIWLSHLITTSLTEISTAREAGNKSTLKLLSRNSKAWTYDTRVRVMRLRSKSMAYKLVKDDTPRFDMYVRILQYCKELLDGKLSATKREIFYRDIALFKDQRTVDAIVEDLACSFGVPRFCLNILASSKGLIYGDLTMILTNGSSIDCLQACDQGTLIPPSEQIKVLQTDAKFVLVIEKEATFRTLLAHGFTRAYGPCILITGKGYPDVATRQIVHRLSRIAKGHPVTLADATMDNCSLNFMAEEQDSQIYHDELYDTENDDVESLEEFQHSVSNEVEWLQSAGELGGHLDVEGFQPVFEACISASKPEAPISSRGEDFAACTVPDVFSENRKMPMFALVDADPHGVEIFLCYKAGSKVSRVWREFCDRTLNAMGIEAMAFDCANLSCPGLSWLGVRPSHWTSPQLKIDFEKLLPLTDGDKRKARAMLRRQSLSSFRDIK</sequence>
<dbReference type="InterPro" id="IPR002815">
    <property type="entry name" value="Spo11/TopoVI_A"/>
</dbReference>
<dbReference type="PANTHER" id="PTHR10848">
    <property type="entry name" value="MEIOTIC RECOMBINATION PROTEIN SPO11"/>
    <property type="match status" value="1"/>
</dbReference>
<dbReference type="GO" id="GO:0046872">
    <property type="term" value="F:metal ion binding"/>
    <property type="evidence" value="ECO:0007669"/>
    <property type="project" value="UniProtKB-KW"/>
</dbReference>
<feature type="active site" description="O-(5'-phospho-DNA)-tyrosine intermediate" evidence="10">
    <location>
        <position position="289"/>
    </location>
</feature>
<keyword evidence="9 10" id="KW-0413">Isomerase</keyword>
<dbReference type="GO" id="GO:0005524">
    <property type="term" value="F:ATP binding"/>
    <property type="evidence" value="ECO:0007669"/>
    <property type="project" value="InterPro"/>
</dbReference>
<comment type="similarity">
    <text evidence="3 10">Belongs to the TOP6A family.</text>
</comment>
<dbReference type="InterPro" id="IPR036388">
    <property type="entry name" value="WH-like_DNA-bd_sf"/>
</dbReference>
<dbReference type="Pfam" id="PF21180">
    <property type="entry name" value="TOP6A-Spo11_Toprim"/>
    <property type="match status" value="2"/>
</dbReference>
<keyword evidence="8 10" id="KW-0238">DNA-binding</keyword>
<gene>
    <name evidence="14" type="ORF">PhCBS80983_g03724</name>
</gene>
<organism evidence="14 15">
    <name type="scientific">Powellomyces hirtus</name>
    <dbReference type="NCBI Taxonomy" id="109895"/>
    <lineage>
        <taxon>Eukaryota</taxon>
        <taxon>Fungi</taxon>
        <taxon>Fungi incertae sedis</taxon>
        <taxon>Chytridiomycota</taxon>
        <taxon>Chytridiomycota incertae sedis</taxon>
        <taxon>Chytridiomycetes</taxon>
        <taxon>Spizellomycetales</taxon>
        <taxon>Powellomycetaceae</taxon>
        <taxon>Powellomyces</taxon>
    </lineage>
</organism>
<feature type="domain" description="Topoisomerase 6 subunit A/Spo11 TOPRIM" evidence="13">
    <location>
        <begin position="370"/>
        <end position="421"/>
    </location>
</feature>
<dbReference type="EC" id="5.6.2.2" evidence="4"/>
<evidence type="ECO:0000256" key="5">
    <source>
        <dbReference type="ARBA" id="ARBA00022723"/>
    </source>
</evidence>
<reference evidence="14 15" key="1">
    <citation type="journal article" date="2019" name="Sci. Rep.">
        <title>Comparative genomics of chytrid fungi reveal insights into the obligate biotrophic and pathogenic lifestyle of Synchytrium endobioticum.</title>
        <authorList>
            <person name="van de Vossenberg B.T.L.H."/>
            <person name="Warris S."/>
            <person name="Nguyen H.D.T."/>
            <person name="van Gent-Pelzer M.P.E."/>
            <person name="Joly D.L."/>
            <person name="van de Geest H.C."/>
            <person name="Bonants P.J.M."/>
            <person name="Smith D.S."/>
            <person name="Levesque C.A."/>
            <person name="van der Lee T.A.J."/>
        </authorList>
    </citation>
    <scope>NUCLEOTIDE SEQUENCE [LARGE SCALE GENOMIC DNA]</scope>
    <source>
        <strain evidence="14 15">CBS 809.83</strain>
    </source>
</reference>
<evidence type="ECO:0000313" key="15">
    <source>
        <dbReference type="Proteomes" id="UP000318582"/>
    </source>
</evidence>
<comment type="catalytic activity">
    <reaction evidence="1 10">
        <text>ATP-dependent breakage, passage and rejoining of double-stranded DNA.</text>
        <dbReference type="EC" id="5.6.2.2"/>
    </reaction>
</comment>
<dbReference type="PROSITE" id="PS52041">
    <property type="entry name" value="TOPO_IIB"/>
    <property type="match status" value="1"/>
</dbReference>
<dbReference type="InterPro" id="IPR013049">
    <property type="entry name" value="Spo11/TopoVI_A_N"/>
</dbReference>
<evidence type="ECO:0000256" key="8">
    <source>
        <dbReference type="ARBA" id="ARBA00023125"/>
    </source>
</evidence>
<dbReference type="InterPro" id="IPR034136">
    <property type="entry name" value="TOPRIM_Topo6A/Spo11"/>
</dbReference>
<comment type="cofactor">
    <cofactor evidence="2">
        <name>Mg(2+)</name>
        <dbReference type="ChEBI" id="CHEBI:18420"/>
    </cofactor>
</comment>
<dbReference type="GO" id="GO:0003677">
    <property type="term" value="F:DNA binding"/>
    <property type="evidence" value="ECO:0007669"/>
    <property type="project" value="UniProtKB-UniRule"/>
</dbReference>
<dbReference type="Gene3D" id="3.40.1360.10">
    <property type="match status" value="2"/>
</dbReference>
<dbReference type="GO" id="GO:0007131">
    <property type="term" value="P:reciprocal meiotic recombination"/>
    <property type="evidence" value="ECO:0007669"/>
    <property type="project" value="TreeGrafter"/>
</dbReference>
<dbReference type="EMBL" id="QEAQ01000050">
    <property type="protein sequence ID" value="TPX57583.1"/>
    <property type="molecule type" value="Genomic_DNA"/>
</dbReference>
<keyword evidence="5" id="KW-0479">Metal-binding</keyword>
<evidence type="ECO:0000256" key="4">
    <source>
        <dbReference type="ARBA" id="ARBA00012895"/>
    </source>
</evidence>
<evidence type="ECO:0000313" key="14">
    <source>
        <dbReference type="EMBL" id="TPX57583.1"/>
    </source>
</evidence>
<accession>A0A507E0K5</accession>
<dbReference type="GO" id="GO:0042138">
    <property type="term" value="P:meiotic DNA double-strand break formation"/>
    <property type="evidence" value="ECO:0007669"/>
    <property type="project" value="TreeGrafter"/>
</dbReference>
<proteinExistence type="inferred from homology"/>
<dbReference type="GO" id="GO:0000228">
    <property type="term" value="C:nuclear chromosome"/>
    <property type="evidence" value="ECO:0007669"/>
    <property type="project" value="TreeGrafter"/>
</dbReference>
<keyword evidence="7 10" id="KW-0799">Topoisomerase</keyword>
<dbReference type="Pfam" id="PF04406">
    <property type="entry name" value="TP6A_N"/>
    <property type="match status" value="1"/>
</dbReference>
<dbReference type="InterPro" id="IPR036078">
    <property type="entry name" value="Spo11/TopoVI_A_sf"/>
</dbReference>
<feature type="domain" description="Spo11/DNA topoisomerase VI subunit A N-terminal" evidence="12">
    <location>
        <begin position="261"/>
        <end position="321"/>
    </location>
</feature>
<evidence type="ECO:0000259" key="12">
    <source>
        <dbReference type="Pfam" id="PF04406"/>
    </source>
</evidence>
<dbReference type="Proteomes" id="UP000318582">
    <property type="component" value="Unassembled WGS sequence"/>
</dbReference>
<dbReference type="CDD" id="cd00223">
    <property type="entry name" value="TOPRIM_TopoIIB_SPO"/>
    <property type="match status" value="1"/>
</dbReference>
<dbReference type="STRING" id="109895.A0A507E0K5"/>
<comment type="caution">
    <text evidence="14">The sequence shown here is derived from an EMBL/GenBank/DDBJ whole genome shotgun (WGS) entry which is preliminary data.</text>
</comment>
<name>A0A507E0K5_9FUNG</name>
<dbReference type="AlphaFoldDB" id="A0A507E0K5"/>
<protein>
    <recommendedName>
        <fullName evidence="4">DNA topoisomerase (ATP-hydrolyzing)</fullName>
        <ecNumber evidence="4">5.6.2.2</ecNumber>
    </recommendedName>
</protein>
<evidence type="ECO:0000256" key="10">
    <source>
        <dbReference type="PROSITE-ProRule" id="PRU01385"/>
    </source>
</evidence>
<feature type="region of interest" description="Disordered" evidence="11">
    <location>
        <begin position="1"/>
        <end position="46"/>
    </location>
</feature>
<keyword evidence="6" id="KW-0460">Magnesium</keyword>
<keyword evidence="15" id="KW-1185">Reference proteome</keyword>
<dbReference type="GO" id="GO:0000706">
    <property type="term" value="P:meiotic DNA double-strand break processing"/>
    <property type="evidence" value="ECO:0007669"/>
    <property type="project" value="TreeGrafter"/>
</dbReference>
<feature type="compositionally biased region" description="Basic and acidic residues" evidence="11">
    <location>
        <begin position="26"/>
        <end position="39"/>
    </location>
</feature>
<evidence type="ECO:0000256" key="6">
    <source>
        <dbReference type="ARBA" id="ARBA00022842"/>
    </source>
</evidence>
<evidence type="ECO:0000256" key="2">
    <source>
        <dbReference type="ARBA" id="ARBA00001946"/>
    </source>
</evidence>
<evidence type="ECO:0000256" key="1">
    <source>
        <dbReference type="ARBA" id="ARBA00000185"/>
    </source>
</evidence>
<evidence type="ECO:0000259" key="13">
    <source>
        <dbReference type="Pfam" id="PF21180"/>
    </source>
</evidence>
<dbReference type="PANTHER" id="PTHR10848:SF0">
    <property type="entry name" value="MEIOTIC RECOMBINATION PROTEIN SPO11"/>
    <property type="match status" value="1"/>
</dbReference>
<dbReference type="PRINTS" id="PR01550">
    <property type="entry name" value="TOP6AFAMILY"/>
</dbReference>
<evidence type="ECO:0000256" key="11">
    <source>
        <dbReference type="SAM" id="MobiDB-lite"/>
    </source>
</evidence>
<evidence type="ECO:0000256" key="7">
    <source>
        <dbReference type="ARBA" id="ARBA00023029"/>
    </source>
</evidence>
<dbReference type="Gene3D" id="1.10.10.10">
    <property type="entry name" value="Winged helix-like DNA-binding domain superfamily/Winged helix DNA-binding domain"/>
    <property type="match status" value="1"/>
</dbReference>
<evidence type="ECO:0000256" key="9">
    <source>
        <dbReference type="ARBA" id="ARBA00023235"/>
    </source>
</evidence>
<feature type="domain" description="Topoisomerase 6 subunit A/Spo11 TOPRIM" evidence="13">
    <location>
        <begin position="526"/>
        <end position="556"/>
    </location>
</feature>
<dbReference type="GO" id="GO:0003918">
    <property type="term" value="F:DNA topoisomerase type II (double strand cut, ATP-hydrolyzing) activity"/>
    <property type="evidence" value="ECO:0007669"/>
    <property type="project" value="UniProtKB-UniRule"/>
</dbReference>
<dbReference type="SUPFAM" id="SSF56726">
    <property type="entry name" value="DNA topoisomerase IV, alpha subunit"/>
    <property type="match status" value="2"/>
</dbReference>